<dbReference type="EMBL" id="VISO01000002">
    <property type="protein sequence ID" value="TVZ73052.1"/>
    <property type="molecule type" value="Genomic_DNA"/>
</dbReference>
<dbReference type="AlphaFoldDB" id="A0A559TEL3"/>
<reference evidence="1 2" key="1">
    <citation type="submission" date="2019-06" db="EMBL/GenBank/DDBJ databases">
        <title>Pac Bio to generate improved reference genome sequences for organisms with transposon mutant libraries (support for FEBA project).</title>
        <authorList>
            <person name="Blow M."/>
        </authorList>
    </citation>
    <scope>NUCLEOTIDE SEQUENCE [LARGE SCALE GENOMIC DNA]</scope>
    <source>
        <strain evidence="1 2">USDA 1844</strain>
    </source>
</reference>
<sequence length="51" mass="5838">MRFSRGTLVTSVIAVWEASAVIHRKKQIPMAEAEALRSRNFCGLQRSQSYR</sequence>
<comment type="caution">
    <text evidence="1">The sequence shown here is derived from an EMBL/GenBank/DDBJ whole genome shotgun (WGS) entry which is preliminary data.</text>
</comment>
<proteinExistence type="predicted"/>
<protein>
    <submittedName>
        <fullName evidence="1">Uncharacterized protein</fullName>
    </submittedName>
</protein>
<organism evidence="1 2">
    <name type="scientific">Rhizobium mongolense USDA 1844</name>
    <dbReference type="NCBI Taxonomy" id="1079460"/>
    <lineage>
        <taxon>Bacteria</taxon>
        <taxon>Pseudomonadati</taxon>
        <taxon>Pseudomonadota</taxon>
        <taxon>Alphaproteobacteria</taxon>
        <taxon>Hyphomicrobiales</taxon>
        <taxon>Rhizobiaceae</taxon>
        <taxon>Rhizobium/Agrobacterium group</taxon>
        <taxon>Rhizobium</taxon>
    </lineage>
</organism>
<dbReference type="Proteomes" id="UP000319824">
    <property type="component" value="Unassembled WGS sequence"/>
</dbReference>
<gene>
    <name evidence="1" type="ORF">BCL32_1253</name>
</gene>
<evidence type="ECO:0000313" key="2">
    <source>
        <dbReference type="Proteomes" id="UP000319824"/>
    </source>
</evidence>
<accession>A0A559TEL3</accession>
<name>A0A559TEL3_9HYPH</name>
<evidence type="ECO:0000313" key="1">
    <source>
        <dbReference type="EMBL" id="TVZ73052.1"/>
    </source>
</evidence>